<dbReference type="Proteomes" id="UP001147782">
    <property type="component" value="Unassembled WGS sequence"/>
</dbReference>
<feature type="compositionally biased region" description="Low complexity" evidence="1">
    <location>
        <begin position="30"/>
        <end position="41"/>
    </location>
</feature>
<reference evidence="2" key="2">
    <citation type="journal article" date="2023" name="IMA Fungus">
        <title>Comparative genomic study of the Penicillium genus elucidates a diverse pangenome and 15 lateral gene transfer events.</title>
        <authorList>
            <person name="Petersen C."/>
            <person name="Sorensen T."/>
            <person name="Nielsen M.R."/>
            <person name="Sondergaard T.E."/>
            <person name="Sorensen J.L."/>
            <person name="Fitzpatrick D.A."/>
            <person name="Frisvad J.C."/>
            <person name="Nielsen K.L."/>
        </authorList>
    </citation>
    <scope>NUCLEOTIDE SEQUENCE</scope>
    <source>
        <strain evidence="2">IBT 29864</strain>
    </source>
</reference>
<protein>
    <submittedName>
        <fullName evidence="2">Uncharacterized protein</fullName>
    </submittedName>
</protein>
<gene>
    <name evidence="2" type="ORF">N7496_011743</name>
</gene>
<evidence type="ECO:0000256" key="1">
    <source>
        <dbReference type="SAM" id="MobiDB-lite"/>
    </source>
</evidence>
<dbReference type="AlphaFoldDB" id="A0A9W9RFP3"/>
<comment type="caution">
    <text evidence="2">The sequence shown here is derived from an EMBL/GenBank/DDBJ whole genome shotgun (WGS) entry which is preliminary data.</text>
</comment>
<evidence type="ECO:0000313" key="3">
    <source>
        <dbReference type="Proteomes" id="UP001147782"/>
    </source>
</evidence>
<name>A0A9W9RFP3_9EURO</name>
<organism evidence="2 3">
    <name type="scientific">Penicillium cataractarum</name>
    <dbReference type="NCBI Taxonomy" id="2100454"/>
    <lineage>
        <taxon>Eukaryota</taxon>
        <taxon>Fungi</taxon>
        <taxon>Dikarya</taxon>
        <taxon>Ascomycota</taxon>
        <taxon>Pezizomycotina</taxon>
        <taxon>Eurotiomycetes</taxon>
        <taxon>Eurotiomycetidae</taxon>
        <taxon>Eurotiales</taxon>
        <taxon>Aspergillaceae</taxon>
        <taxon>Penicillium</taxon>
    </lineage>
</organism>
<dbReference type="GeneID" id="81443835"/>
<reference evidence="2" key="1">
    <citation type="submission" date="2022-11" db="EMBL/GenBank/DDBJ databases">
        <authorList>
            <person name="Petersen C."/>
        </authorList>
    </citation>
    <scope>NUCLEOTIDE SEQUENCE</scope>
    <source>
        <strain evidence="2">IBT 29864</strain>
    </source>
</reference>
<sequence>MAPGTRLSLLPAGRDTSAPSKLKGKAAPGPYSSSSPSTPNFTPSPPSPTWCCYSQNDVLLSLSTSTIVLDSTFNFTESTCLIYAESIILDISTPAQQPPNTFQLSLPGKNLGLFCHSFSTAGDKSTILDVSGSKGQAVAPVAQGNGTTGNDGGRGGSVWFYVENFTDDIQGNFKIAACGGDGSPGGTTTAKDCIGGTGGSGGPGGAISIYYGSVAQNVLTSLQQLVGKPWPTQVTSGQNSLLPSCETLSPDFDPSVLEDVSNILSNYAPLNTSLASLPDSLNSLLHNDIAQPQQQTVQVATACSKALIPWLASPLAPPQDSIQQTLNNVNSLISTIAVWAQNYGGNVQEQQIQQLCPLLTSAFTIPPSSGLESCWEMVGMQLENIIGNQQNGAKLMANVSGGIPGIGGYGGSTESPDGKPGNIGTLAYRNLLFDGSTSDLNVDQVCAFPEECQMILNQADRYFFANDPSSIQQATILYSRLVQRLNFIPTLLTPAAGDTTPPPAPPPLQKAYDYVQDVLGLTITALPQLQTILSQATHKLGNISLGYDMFGHAANWAPRVSYGFYESEISSGLRLLQQVEQANNAYANALQQQESAAQALSASLQNNLMSQQDSQEQINLIVGNGGILEMSAAKITKATPTLQQKMDAIKKAMTAVETDIQNYLNLNPMTLLTAFASFAMAPSSLTGLAQMGTVDYQAFTTVPNLQGVNVNKSYILSQLTTCGNSLASLSEAFTTASDGTIDVDDPGSLKIIKDIDDIDTLVASYKEAIPEADSKALSGQLDDYLDIIEQRNQAVMDYNAALQLLNQVITKSNYYGQQGQVMGNEALEVNPNLPAIYFWLQNIQQDTAYDVMQRLNYAARAICFWGLEPQPAFTAPGPLQGSVDLANNQQELVNRFDDAVTGFAPTAWSIWPPEGSRNIQGHIYTLSQPELYTLLRPTTDPDNGKAIYGVDIGFSASDPPSIFSGMANIRLSQVRVWLPNAKVSPDASNRQLLMVEITHLGTETILSPSSGTPTTFSHDPVTLQFQYNATNITSIQQCTSSVVMNSESIEQDYTGEGTPGVDTLASLGPFATWSIQIKASENAGLDLSAVNSAYVEFWGRNMALMGGDEEMDRVDGSVSKGKR</sequence>
<evidence type="ECO:0000313" key="2">
    <source>
        <dbReference type="EMBL" id="KAJ5359330.1"/>
    </source>
</evidence>
<keyword evidence="3" id="KW-1185">Reference proteome</keyword>
<dbReference type="EMBL" id="JAPZBS010000009">
    <property type="protein sequence ID" value="KAJ5359330.1"/>
    <property type="molecule type" value="Genomic_DNA"/>
</dbReference>
<dbReference type="RefSeq" id="XP_056550616.1">
    <property type="nucleotide sequence ID" value="XM_056704656.1"/>
</dbReference>
<accession>A0A9W9RFP3</accession>
<proteinExistence type="predicted"/>
<feature type="region of interest" description="Disordered" evidence="1">
    <location>
        <begin position="1"/>
        <end position="43"/>
    </location>
</feature>
<dbReference type="OrthoDB" id="4363590at2759"/>